<gene>
    <name evidence="3" type="ORF">TAT_000378400</name>
    <name evidence="4" type="ORF">TAV_000378300</name>
</gene>
<dbReference type="InterPro" id="IPR033162">
    <property type="entry name" value="TBCD"/>
</dbReference>
<protein>
    <submittedName>
        <fullName evidence="4">Beta-tubulin cofactor D, putative</fullName>
    </submittedName>
</protein>
<dbReference type="Gene3D" id="1.25.10.10">
    <property type="entry name" value="Leucine-rich Repeat Variant"/>
    <property type="match status" value="1"/>
</dbReference>
<dbReference type="Pfam" id="PF25767">
    <property type="entry name" value="ARM_TBCD_2nd"/>
    <property type="match status" value="2"/>
</dbReference>
<dbReference type="PANTHER" id="PTHR12658:SF0">
    <property type="entry name" value="TUBULIN-SPECIFIC CHAPERONE D"/>
    <property type="match status" value="1"/>
</dbReference>
<dbReference type="EMBL" id="UIVS01000004">
    <property type="protein sequence ID" value="SVP95618.1"/>
    <property type="molecule type" value="Genomic_DNA"/>
</dbReference>
<accession>A0A3B0NLB8</accession>
<feature type="compositionally biased region" description="Basic and acidic residues" evidence="1">
    <location>
        <begin position="1113"/>
        <end position="1126"/>
    </location>
</feature>
<sequence length="1468" mass="169231">MENVQNDVTYFTEHDEAKHIVEEISSLSIGLLFDESKTDSVSNESKDDILEKLVSNINKISEIVSKYLDIEVLLYQYIETLIGDIFEILKRFVLLPNALKFDIIRRVESKKSISLIVLEKLCFYLYIISKCVGVRRLINYTPNDVSLFEKITETIEIIQNTNSEANEKEIQKHEDHLWCLEFIFLSWESLMVYTPFDLNTIWKHPFYEKITFQTRILTCSMYYLNKPTKARDGAAMVISNLFSRKDVLNSQDFQYFLKFCQDILTNPLYNVDFPECTNDYLTVTRSSNNVNNHLSIGVLMVLKQIIKRVQTSDLAPYLDIIEYCLLNCDEVIINSATKKLRSSCLGRLALHMLPPQEDSQKYRRKFRTIFTKQRPEEEAENTDSNTDVNNRMANAFDTTRVEVMLSKILESLIDNDIRVRWACAKSLGRISSRLTIQMNEEILDHIIELISSQFTRTVNGTPTDVLDINGNLISCLTSPKVVVQPLSAECECVVHGGCLAIAEILRKGLIHPHMLNKVLDTTILTLSFEVWRGKGSAGTAVRDASCFICWAIARTFTKEMLSINHISRISMELVNVSLFDSSVNCRRAACSALQELVGRLGTVSKGLELIQMCNYFTVSNRKKAFVEVSEQVARLGYYSNSMLQNLIRTKLFHPDMTTRELTSLAICKIVSATPHLSLSHINNYHTQNENNKVNNINDKQSIEFTVTSLIDYLLDNLYTSSTSTTQGALRALARLLYLVIETNIPVNLILFKVLDVPVTFEKKRLFRNKNSNIIRQAICKLITVNCKLTLHTNTLATYNYTDNVDKFKKIIDYYIVILKDSLRNFALEVQLSAVEAFEQLFMIIRDVDVLENLLKFFIDSISSRIDHIAARRGYALVFSSIPLKVFTDIDEAKKIRNLKIDNHINHSNHTTDVNESNTVYEVLALLCNEIRTNVKFQEVKDSKTRQFALLSILSILNRLKNSVLEKKILEQITETLVLCCNDYEVDSRGDVGSWVRELSSEVISYVLNAYLFKNNHYKGNSHNIFKNMDKQMATSLTGGLVGLALENLEHVRSRSTFLMCHLFTNKLSKLNFKWIWNRIFYNIPYEQIISSNEDYCARTRYASTTNSTTTPETRMDDETEDASRVTDDDRDVDYEIEKYIDRNYEIDMYINIDNRLLDGFNMLFDISRSLIQVISTNYETKSESNTEYEFDHQKYVLKQQKYSTENDGLIPVNDCENLLEYSLTNSEKLNVVLRIPGWSAAPLTFRTFLWVLLIPSYTRVAFKSIVKIIGENNRIEVNIHSNNSVLVLEDVLIEFISQNKDTFICWDKGVKCFEMVLRDCSLEIYKEAIEANDSKTSQKLVNSLKILFSHRLLEVQEWYDLIEMMVNESKRTTNYAYLKSIIRCLEVLLMYESESFTKDILKTLLQLLLHQYPTIRSYVASHLSLALSSRDDVLAEEAMEILESCSFHMEDEDTILNSINKLSTLLKV</sequence>
<dbReference type="InterPro" id="IPR011989">
    <property type="entry name" value="ARM-like"/>
</dbReference>
<name>A0A3B0NLB8_THEAN</name>
<evidence type="ECO:0000259" key="2">
    <source>
        <dbReference type="Pfam" id="PF25767"/>
    </source>
</evidence>
<feature type="region of interest" description="Disordered" evidence="1">
    <location>
        <begin position="1105"/>
        <end position="1126"/>
    </location>
</feature>
<reference evidence="4" key="1">
    <citation type="submission" date="2018-07" db="EMBL/GenBank/DDBJ databases">
        <authorList>
            <person name="Quirk P.G."/>
            <person name="Krulwich T.A."/>
        </authorList>
    </citation>
    <scope>NUCLEOTIDE SEQUENCE</scope>
    <source>
        <strain evidence="4">Anand</strain>
    </source>
</reference>
<dbReference type="PANTHER" id="PTHR12658">
    <property type="entry name" value="BETA-TUBULIN COFACTOR D"/>
    <property type="match status" value="1"/>
</dbReference>
<dbReference type="GO" id="GO:0048487">
    <property type="term" value="F:beta-tubulin binding"/>
    <property type="evidence" value="ECO:0007669"/>
    <property type="project" value="InterPro"/>
</dbReference>
<dbReference type="EMBL" id="UIVT01000004">
    <property type="protein sequence ID" value="SVP95056.1"/>
    <property type="molecule type" value="Genomic_DNA"/>
</dbReference>
<dbReference type="VEuPathDB" id="PiroplasmaDB:TA11160"/>
<dbReference type="Pfam" id="PF23579">
    <property type="entry name" value="ARM_TBCD"/>
    <property type="match status" value="1"/>
</dbReference>
<feature type="domain" description="Tubulin-folding cofactor D ARM repeats" evidence="2">
    <location>
        <begin position="488"/>
        <end position="607"/>
    </location>
</feature>
<evidence type="ECO:0000313" key="3">
    <source>
        <dbReference type="EMBL" id="SVP95056.1"/>
    </source>
</evidence>
<feature type="domain" description="Tubulin-folding cofactor D ARM repeats" evidence="2">
    <location>
        <begin position="338"/>
        <end position="454"/>
    </location>
</feature>
<dbReference type="InterPro" id="IPR058033">
    <property type="entry name" value="ARM_TBCD_2nd"/>
</dbReference>
<organism evidence="4">
    <name type="scientific">Theileria annulata</name>
    <dbReference type="NCBI Taxonomy" id="5874"/>
    <lineage>
        <taxon>Eukaryota</taxon>
        <taxon>Sar</taxon>
        <taxon>Alveolata</taxon>
        <taxon>Apicomplexa</taxon>
        <taxon>Aconoidasida</taxon>
        <taxon>Piroplasmida</taxon>
        <taxon>Theileriidae</taxon>
        <taxon>Theileria</taxon>
    </lineage>
</organism>
<evidence type="ECO:0000313" key="4">
    <source>
        <dbReference type="EMBL" id="SVP95618.1"/>
    </source>
</evidence>
<proteinExistence type="predicted"/>
<evidence type="ECO:0000256" key="1">
    <source>
        <dbReference type="SAM" id="MobiDB-lite"/>
    </source>
</evidence>
<dbReference type="SUPFAM" id="SSF48371">
    <property type="entry name" value="ARM repeat"/>
    <property type="match status" value="1"/>
</dbReference>
<dbReference type="GO" id="GO:0000226">
    <property type="term" value="P:microtubule cytoskeleton organization"/>
    <property type="evidence" value="ECO:0007669"/>
    <property type="project" value="TreeGrafter"/>
</dbReference>
<dbReference type="GO" id="GO:0007023">
    <property type="term" value="P:post-chaperonin tubulin folding pathway"/>
    <property type="evidence" value="ECO:0007669"/>
    <property type="project" value="InterPro"/>
</dbReference>
<dbReference type="GO" id="GO:0005096">
    <property type="term" value="F:GTPase activator activity"/>
    <property type="evidence" value="ECO:0007669"/>
    <property type="project" value="InterPro"/>
</dbReference>
<dbReference type="InterPro" id="IPR016024">
    <property type="entry name" value="ARM-type_fold"/>
</dbReference>
<dbReference type="GO" id="GO:0007021">
    <property type="term" value="P:tubulin complex assembly"/>
    <property type="evidence" value="ECO:0007669"/>
    <property type="project" value="InterPro"/>
</dbReference>